<keyword evidence="7" id="KW-1185">Reference proteome</keyword>
<dbReference type="Proteomes" id="UP000650081">
    <property type="component" value="Unassembled WGS sequence"/>
</dbReference>
<evidence type="ECO:0000256" key="1">
    <source>
        <dbReference type="ARBA" id="ARBA00008396"/>
    </source>
</evidence>
<evidence type="ECO:0000256" key="4">
    <source>
        <dbReference type="PROSITE-ProRule" id="PRU00182"/>
    </source>
</evidence>
<dbReference type="PROSITE" id="PS50889">
    <property type="entry name" value="S4"/>
    <property type="match status" value="1"/>
</dbReference>
<evidence type="ECO:0000313" key="6">
    <source>
        <dbReference type="EMBL" id="MBC6996674.1"/>
    </source>
</evidence>
<dbReference type="GO" id="GO:0003727">
    <property type="term" value="F:single-stranded RNA binding"/>
    <property type="evidence" value="ECO:0007669"/>
    <property type="project" value="InterPro"/>
</dbReference>
<name>A0A923PNF8_9BACT</name>
<dbReference type="RefSeq" id="WP_187468676.1">
    <property type="nucleotide sequence ID" value="NZ_JACSIT010000153.1"/>
</dbReference>
<dbReference type="GO" id="GO:0003677">
    <property type="term" value="F:DNA binding"/>
    <property type="evidence" value="ECO:0007669"/>
    <property type="project" value="UniProtKB-KW"/>
</dbReference>
<dbReference type="Gene3D" id="3.10.290.10">
    <property type="entry name" value="RNA-binding S4 domain"/>
    <property type="match status" value="1"/>
</dbReference>
<dbReference type="SMART" id="SM00363">
    <property type="entry name" value="S4"/>
    <property type="match status" value="1"/>
</dbReference>
<gene>
    <name evidence="6" type="ORF">H9S92_21055</name>
</gene>
<keyword evidence="3" id="KW-0238">DNA-binding</keyword>
<comment type="caution">
    <text evidence="6">The sequence shown here is derived from an EMBL/GenBank/DDBJ whole genome shotgun (WGS) entry which is preliminary data.</text>
</comment>
<evidence type="ECO:0000256" key="3">
    <source>
        <dbReference type="ARBA" id="ARBA00023125"/>
    </source>
</evidence>
<dbReference type="PIRSF" id="PIRSF016821">
    <property type="entry name" value="HSP15"/>
    <property type="match status" value="1"/>
</dbReference>
<dbReference type="InterPro" id="IPR025708">
    <property type="entry name" value="HSP15"/>
</dbReference>
<sequence>MDKVRIDKWLWAVRIFKSRTLAGEVVRQGKVRLADKIVKPSANVAVGDTVTVTKNGFHLQFEVLKLIDKRVGAPIAATCYADRTPPEELTKYQDWFVGKAQGEFRERGAGRPTKRDRREIDTFKDEDFSFEFEDED</sequence>
<dbReference type="AlphaFoldDB" id="A0A923PNF8"/>
<dbReference type="InterPro" id="IPR036986">
    <property type="entry name" value="S4_RNA-bd_sf"/>
</dbReference>
<proteinExistence type="inferred from homology"/>
<dbReference type="GO" id="GO:0034605">
    <property type="term" value="P:cellular response to heat"/>
    <property type="evidence" value="ECO:0007669"/>
    <property type="project" value="InterPro"/>
</dbReference>
<dbReference type="CDD" id="cd00165">
    <property type="entry name" value="S4"/>
    <property type="match status" value="1"/>
</dbReference>
<dbReference type="InterPro" id="IPR002942">
    <property type="entry name" value="S4_RNA-bd"/>
</dbReference>
<evidence type="ECO:0000259" key="5">
    <source>
        <dbReference type="SMART" id="SM00363"/>
    </source>
</evidence>
<organism evidence="6 7">
    <name type="scientific">Neolewinella lacunae</name>
    <dbReference type="NCBI Taxonomy" id="1517758"/>
    <lineage>
        <taxon>Bacteria</taxon>
        <taxon>Pseudomonadati</taxon>
        <taxon>Bacteroidota</taxon>
        <taxon>Saprospiria</taxon>
        <taxon>Saprospirales</taxon>
        <taxon>Lewinellaceae</taxon>
        <taxon>Neolewinella</taxon>
    </lineage>
</organism>
<evidence type="ECO:0000256" key="2">
    <source>
        <dbReference type="ARBA" id="ARBA00022884"/>
    </source>
</evidence>
<dbReference type="SUPFAM" id="SSF55174">
    <property type="entry name" value="Alpha-L RNA-binding motif"/>
    <property type="match status" value="1"/>
</dbReference>
<comment type="similarity">
    <text evidence="1">Belongs to the HSP15 family.</text>
</comment>
<evidence type="ECO:0000313" key="7">
    <source>
        <dbReference type="Proteomes" id="UP000650081"/>
    </source>
</evidence>
<protein>
    <submittedName>
        <fullName evidence="6">RNA-binding S4 domain-containing protein</fullName>
    </submittedName>
</protein>
<dbReference type="GO" id="GO:0043023">
    <property type="term" value="F:ribosomal large subunit binding"/>
    <property type="evidence" value="ECO:0007669"/>
    <property type="project" value="InterPro"/>
</dbReference>
<feature type="domain" description="RNA-binding S4" evidence="5">
    <location>
        <begin position="4"/>
        <end position="68"/>
    </location>
</feature>
<dbReference type="Pfam" id="PF01479">
    <property type="entry name" value="S4"/>
    <property type="match status" value="1"/>
</dbReference>
<dbReference type="EMBL" id="JACSIT010000153">
    <property type="protein sequence ID" value="MBC6996674.1"/>
    <property type="molecule type" value="Genomic_DNA"/>
</dbReference>
<keyword evidence="2 4" id="KW-0694">RNA-binding</keyword>
<reference evidence="6" key="1">
    <citation type="submission" date="2020-08" db="EMBL/GenBank/DDBJ databases">
        <title>Lewinella bacteria from marine environments.</title>
        <authorList>
            <person name="Zhong Y."/>
        </authorList>
    </citation>
    <scope>NUCLEOTIDE SEQUENCE</scope>
    <source>
        <strain evidence="6">KCTC 42187</strain>
    </source>
</reference>
<accession>A0A923PNF8</accession>